<dbReference type="AlphaFoldDB" id="A0A382PVC1"/>
<organism evidence="1">
    <name type="scientific">marine metagenome</name>
    <dbReference type="NCBI Taxonomy" id="408172"/>
    <lineage>
        <taxon>unclassified sequences</taxon>
        <taxon>metagenomes</taxon>
        <taxon>ecological metagenomes</taxon>
    </lineage>
</organism>
<dbReference type="SUPFAM" id="SSF55909">
    <property type="entry name" value="Pentein"/>
    <property type="match status" value="1"/>
</dbReference>
<gene>
    <name evidence="1" type="ORF">METZ01_LOCUS330153</name>
</gene>
<name>A0A382PVC1_9ZZZZ</name>
<dbReference type="Gene3D" id="3.75.10.10">
    <property type="entry name" value="L-arginine/glycine Amidinotransferase, Chain A"/>
    <property type="match status" value="1"/>
</dbReference>
<evidence type="ECO:0008006" key="2">
    <source>
        <dbReference type="Google" id="ProtNLM"/>
    </source>
</evidence>
<accession>A0A382PVC1</accession>
<dbReference type="EMBL" id="UINC01110052">
    <property type="protein sequence ID" value="SVC77299.1"/>
    <property type="molecule type" value="Genomic_DNA"/>
</dbReference>
<protein>
    <recommendedName>
        <fullName evidence="2">Glycine amidinotransferase</fullName>
    </recommendedName>
</protein>
<proteinExistence type="predicted"/>
<sequence length="181" mass="21434">YEGDNKRGRGTELGREWIQREIKLRYPNTEFLDIPVGGHIDGKIALLKPGVLMTWNKNWVPNEMKHWHIIEVTDDFDMPEDFQQTRKRRFHKDYVSKWLSHWVGCPDESVFDVNVLSLDENTVICTGKNEQAFAEMEAHGIEPIYWNFRHQYFWDGGIHCLTSDIVREGNCNDYITNKKYI</sequence>
<feature type="non-terminal residue" evidence="1">
    <location>
        <position position="1"/>
    </location>
</feature>
<reference evidence="1" key="1">
    <citation type="submission" date="2018-05" db="EMBL/GenBank/DDBJ databases">
        <authorList>
            <person name="Lanie J.A."/>
            <person name="Ng W.-L."/>
            <person name="Kazmierczak K.M."/>
            <person name="Andrzejewski T.M."/>
            <person name="Davidsen T.M."/>
            <person name="Wayne K.J."/>
            <person name="Tettelin H."/>
            <person name="Glass J.I."/>
            <person name="Rusch D."/>
            <person name="Podicherti R."/>
            <person name="Tsui H.-C.T."/>
            <person name="Winkler M.E."/>
        </authorList>
    </citation>
    <scope>NUCLEOTIDE SEQUENCE</scope>
</reference>
<evidence type="ECO:0000313" key="1">
    <source>
        <dbReference type="EMBL" id="SVC77299.1"/>
    </source>
</evidence>